<sequence length="205" mass="22981">MVNLPLIVRLHRHGESASNAGQATSDPATIELTQLGHAQAAKLAEGFEQAPSTLIVSPFSRARATAAPLIGRFPDLEPQEWPIYEFTYLAPARCEGMNAAQRRPLVDEYWSRADVDWVDGHEAESFSSMVGRARQCLERLQELQGEVVVVGHGQVMQMIRMLVSDQPVAIDAAFMRHFRSYDMANMIKNCEGFTLEWDGHRWSIV</sequence>
<dbReference type="CDD" id="cd07067">
    <property type="entry name" value="HP_PGM_like"/>
    <property type="match status" value="1"/>
</dbReference>
<dbReference type="PROSITE" id="PS00175">
    <property type="entry name" value="PG_MUTASE"/>
    <property type="match status" value="1"/>
</dbReference>
<dbReference type="Proteomes" id="UP000566995">
    <property type="component" value="Unassembled WGS sequence"/>
</dbReference>
<dbReference type="EMBL" id="JACHLI010000036">
    <property type="protein sequence ID" value="MBB4867166.1"/>
    <property type="molecule type" value="Genomic_DNA"/>
</dbReference>
<name>A0A7W7KR43_PSENT</name>
<accession>A0A7W7KR43</accession>
<comment type="caution">
    <text evidence="1">The sequence shown here is derived from an EMBL/GenBank/DDBJ whole genome shotgun (WGS) entry which is preliminary data.</text>
</comment>
<reference evidence="1 2" key="1">
    <citation type="submission" date="2020-08" db="EMBL/GenBank/DDBJ databases">
        <title>Functional genomics of gut bacteria from endangered species of beetles.</title>
        <authorList>
            <person name="Carlos-Shanley C."/>
        </authorList>
    </citation>
    <scope>NUCLEOTIDE SEQUENCE [LARGE SCALE GENOMIC DNA]</scope>
    <source>
        <strain evidence="1 2">S00179</strain>
    </source>
</reference>
<dbReference type="InterPro" id="IPR001345">
    <property type="entry name" value="PG/BPGM_mutase_AS"/>
</dbReference>
<proteinExistence type="predicted"/>
<evidence type="ECO:0000313" key="2">
    <source>
        <dbReference type="Proteomes" id="UP000566995"/>
    </source>
</evidence>
<gene>
    <name evidence="1" type="ORF">HNP46_006077</name>
</gene>
<dbReference type="PANTHER" id="PTHR48100">
    <property type="entry name" value="BROAD-SPECIFICITY PHOSPHATASE YOR283W-RELATED"/>
    <property type="match status" value="1"/>
</dbReference>
<dbReference type="Gene3D" id="3.40.50.1240">
    <property type="entry name" value="Phosphoglycerate mutase-like"/>
    <property type="match status" value="1"/>
</dbReference>
<dbReference type="SUPFAM" id="SSF53254">
    <property type="entry name" value="Phosphoglycerate mutase-like"/>
    <property type="match status" value="1"/>
</dbReference>
<dbReference type="InterPro" id="IPR029033">
    <property type="entry name" value="His_PPase_superfam"/>
</dbReference>
<dbReference type="Pfam" id="PF00300">
    <property type="entry name" value="His_Phos_1"/>
    <property type="match status" value="1"/>
</dbReference>
<evidence type="ECO:0000313" key="1">
    <source>
        <dbReference type="EMBL" id="MBB4867166.1"/>
    </source>
</evidence>
<dbReference type="GO" id="GO:0016791">
    <property type="term" value="F:phosphatase activity"/>
    <property type="evidence" value="ECO:0007669"/>
    <property type="project" value="TreeGrafter"/>
</dbReference>
<protein>
    <submittedName>
        <fullName evidence="1">Broad specificity phosphatase PhoE</fullName>
    </submittedName>
</protein>
<dbReference type="AlphaFoldDB" id="A0A7W7KR43"/>
<dbReference type="RefSeq" id="WP_184596421.1">
    <property type="nucleotide sequence ID" value="NZ_JACHLI010000036.1"/>
</dbReference>
<dbReference type="InterPro" id="IPR013078">
    <property type="entry name" value="His_Pase_superF_clade-1"/>
</dbReference>
<dbReference type="SMART" id="SM00855">
    <property type="entry name" value="PGAM"/>
    <property type="match status" value="1"/>
</dbReference>
<organism evidence="1 2">
    <name type="scientific">Pseudomonas nitroreducens</name>
    <dbReference type="NCBI Taxonomy" id="46680"/>
    <lineage>
        <taxon>Bacteria</taxon>
        <taxon>Pseudomonadati</taxon>
        <taxon>Pseudomonadota</taxon>
        <taxon>Gammaproteobacteria</taxon>
        <taxon>Pseudomonadales</taxon>
        <taxon>Pseudomonadaceae</taxon>
        <taxon>Pseudomonas</taxon>
    </lineage>
</organism>
<dbReference type="InterPro" id="IPR050275">
    <property type="entry name" value="PGM_Phosphatase"/>
</dbReference>